<gene>
    <name evidence="5" type="ORF">KAJ71_13565</name>
</gene>
<keyword evidence="3" id="KW-0472">Membrane</keyword>
<keyword evidence="3" id="KW-0812">Transmembrane</keyword>
<dbReference type="InterPro" id="IPR001867">
    <property type="entry name" value="OmpR/PhoB-type_DNA-bd"/>
</dbReference>
<dbReference type="Gene3D" id="1.10.10.10">
    <property type="entry name" value="Winged helix-like DNA-binding domain superfamily/Winged helix DNA-binding domain"/>
    <property type="match status" value="1"/>
</dbReference>
<evidence type="ECO:0000256" key="2">
    <source>
        <dbReference type="PROSITE-ProRule" id="PRU01091"/>
    </source>
</evidence>
<feature type="DNA-binding region" description="OmpR/PhoB-type" evidence="2">
    <location>
        <begin position="2"/>
        <end position="106"/>
    </location>
</feature>
<proteinExistence type="predicted"/>
<evidence type="ECO:0000313" key="6">
    <source>
        <dbReference type="Proteomes" id="UP001165275"/>
    </source>
</evidence>
<dbReference type="PROSITE" id="PS51755">
    <property type="entry name" value="OMPR_PHOB"/>
    <property type="match status" value="1"/>
</dbReference>
<keyword evidence="1 2" id="KW-0238">DNA-binding</keyword>
<dbReference type="EMBL" id="JAGQDC010000010">
    <property type="protein sequence ID" value="MCL1030044.1"/>
    <property type="molecule type" value="Genomic_DNA"/>
</dbReference>
<reference evidence="5" key="1">
    <citation type="submission" date="2021-04" db="EMBL/GenBank/DDBJ databases">
        <title>Genome sequence of Serratia sp. arafor3.</title>
        <authorList>
            <person name="Besaury L."/>
        </authorList>
    </citation>
    <scope>NUCLEOTIDE SEQUENCE</scope>
    <source>
        <strain evidence="5">Arafor3</strain>
    </source>
</reference>
<dbReference type="Pfam" id="PF00486">
    <property type="entry name" value="Trans_reg_C"/>
    <property type="match status" value="1"/>
</dbReference>
<protein>
    <submittedName>
        <fullName evidence="5">Winged helix-turn-helix domain-containing protein</fullName>
    </submittedName>
</protein>
<accession>A0ABT0KDD8</accession>
<feature type="transmembrane region" description="Helical" evidence="3">
    <location>
        <begin position="157"/>
        <end position="177"/>
    </location>
</feature>
<dbReference type="Proteomes" id="UP001165275">
    <property type="component" value="Unassembled WGS sequence"/>
</dbReference>
<dbReference type="SUPFAM" id="SSF46894">
    <property type="entry name" value="C-terminal effector domain of the bipartite response regulators"/>
    <property type="match status" value="1"/>
</dbReference>
<evidence type="ECO:0000313" key="5">
    <source>
        <dbReference type="EMBL" id="MCL1030044.1"/>
    </source>
</evidence>
<keyword evidence="6" id="KW-1185">Reference proteome</keyword>
<feature type="domain" description="OmpR/PhoB-type" evidence="4">
    <location>
        <begin position="2"/>
        <end position="106"/>
    </location>
</feature>
<evidence type="ECO:0000256" key="3">
    <source>
        <dbReference type="SAM" id="Phobius"/>
    </source>
</evidence>
<dbReference type="InterPro" id="IPR036388">
    <property type="entry name" value="WH-like_DNA-bd_sf"/>
</dbReference>
<evidence type="ECO:0000256" key="1">
    <source>
        <dbReference type="ARBA" id="ARBA00023125"/>
    </source>
</evidence>
<name>A0ABT0KDD8_9GAMM</name>
<dbReference type="InterPro" id="IPR016032">
    <property type="entry name" value="Sig_transdc_resp-reg_C-effctor"/>
</dbReference>
<comment type="caution">
    <text evidence="5">The sequence shown here is derived from an EMBL/GenBank/DDBJ whole genome shotgun (WGS) entry which is preliminary data.</text>
</comment>
<keyword evidence="3" id="KW-1133">Transmembrane helix</keyword>
<organism evidence="5 6">
    <name type="scientific">Serratia silvae</name>
    <dbReference type="NCBI Taxonomy" id="2824122"/>
    <lineage>
        <taxon>Bacteria</taxon>
        <taxon>Pseudomonadati</taxon>
        <taxon>Pseudomonadota</taxon>
        <taxon>Gammaproteobacteria</taxon>
        <taxon>Enterobacterales</taxon>
        <taxon>Yersiniaceae</taxon>
        <taxon>Serratia</taxon>
    </lineage>
</organism>
<dbReference type="RefSeq" id="WP_248946234.1">
    <property type="nucleotide sequence ID" value="NZ_JAGQDC010000010.1"/>
</dbReference>
<dbReference type="SMART" id="SM00862">
    <property type="entry name" value="Trans_reg_C"/>
    <property type="match status" value="1"/>
</dbReference>
<evidence type="ECO:0000259" key="4">
    <source>
        <dbReference type="PROSITE" id="PS51755"/>
    </source>
</evidence>
<sequence length="266" mass="31266">MIGYYMIDKKIVYNIDNGEIFNLNKSEVKVKLSKPAAKCLQKLIDADHQIVPPDELINDIWRQKGVVVSANTLYQHIYILRKHLCSLGLDKNIIKTTPRSGFNIPLEFTIEPFNEKFEYVKQQENQNQHQKTDKELTSPLEKNDLPKVSNRLIKRRIYRYSYIFTAIIIILSIYIYASIKPLEDNYPLLGQYENCEIYGESKNLTFSYVKSRASKREVICSHVKKHYLYYFGNNEVKRESIILCDNKIDGNLKSNCKTYHWTGYED</sequence>